<dbReference type="SUPFAM" id="SSF56801">
    <property type="entry name" value="Acetyl-CoA synthetase-like"/>
    <property type="match status" value="1"/>
</dbReference>
<dbReference type="Gene3D" id="3.30.300.30">
    <property type="match status" value="1"/>
</dbReference>
<dbReference type="Gene3D" id="3.40.50.12780">
    <property type="entry name" value="N-terminal domain of ligase-like"/>
    <property type="match status" value="1"/>
</dbReference>
<feature type="domain" description="AMP-dependent synthetase/ligase" evidence="3">
    <location>
        <begin position="130"/>
        <end position="344"/>
    </location>
</feature>
<evidence type="ECO:0000313" key="4">
    <source>
        <dbReference type="EMBL" id="PIR91938.1"/>
    </source>
</evidence>
<dbReference type="GO" id="GO:0031956">
    <property type="term" value="F:medium-chain fatty acid-CoA ligase activity"/>
    <property type="evidence" value="ECO:0007669"/>
    <property type="project" value="TreeGrafter"/>
</dbReference>
<dbReference type="PANTHER" id="PTHR43201">
    <property type="entry name" value="ACYL-COA SYNTHETASE"/>
    <property type="match status" value="1"/>
</dbReference>
<name>A0A2H0UYP5_9BACT</name>
<dbReference type="AlphaFoldDB" id="A0A2H0UYP5"/>
<proteinExistence type="inferred from homology"/>
<dbReference type="PANTHER" id="PTHR43201:SF5">
    <property type="entry name" value="MEDIUM-CHAIN ACYL-COA LIGASE ACSF2, MITOCHONDRIAL"/>
    <property type="match status" value="1"/>
</dbReference>
<dbReference type="InterPro" id="IPR020845">
    <property type="entry name" value="AMP-binding_CS"/>
</dbReference>
<keyword evidence="2" id="KW-0436">Ligase</keyword>
<comment type="caution">
    <text evidence="4">The sequence shown here is derived from an EMBL/GenBank/DDBJ whole genome shotgun (WGS) entry which is preliminary data.</text>
</comment>
<evidence type="ECO:0000313" key="5">
    <source>
        <dbReference type="Proteomes" id="UP000228510"/>
    </source>
</evidence>
<dbReference type="GO" id="GO:0006631">
    <property type="term" value="P:fatty acid metabolic process"/>
    <property type="evidence" value="ECO:0007669"/>
    <property type="project" value="TreeGrafter"/>
</dbReference>
<sequence length="484" mass="54462">MEKTSAFNECLKICFNIQSKMKDSTWIKYYEQGSLKEELTFKEAGERVGLKVAELSRAGIKSKDRIIVQLPNSPSSVVTYLALYKLKAIVVPANTLDDKDRLDYIISDCGAKAIINSGGMQMIRDYGDKDKAGKISTIIYTSGTTGVPKGVCLSWDNWISNAKSLIKHHNLNSKTIFASPLLLTHCNAHGLAMIATYVTGCRWILFDKTPQNILEIIAREKANILSIVPPILYDIYHANKNWKPYKELKYILTAAAPLSPDLLSGVVFGWGVKVVQGYGLSESTNFSCTLPTNLSKDIYKKVMLPWPSVGVALNGVRIKVGEKKEERKDGELFVSSKSNFNGYWGKDKIERKKWVATGDIGYYKTINNKKYYYLKGRIKEIINRGGEKISPIELEHELRKLGLSGEFAVISILSKKYGEEVALASCVQFDFSIMKNIPHYRRPKKIFILDKLLYTHTGKLQRKKISDLCNSGNAKIIIEDKESQ</sequence>
<dbReference type="InterPro" id="IPR045851">
    <property type="entry name" value="AMP-bd_C_sf"/>
</dbReference>
<evidence type="ECO:0000259" key="3">
    <source>
        <dbReference type="Pfam" id="PF00501"/>
    </source>
</evidence>
<protein>
    <recommendedName>
        <fullName evidence="3">AMP-dependent synthetase/ligase domain-containing protein</fullName>
    </recommendedName>
</protein>
<evidence type="ECO:0000256" key="1">
    <source>
        <dbReference type="ARBA" id="ARBA00006432"/>
    </source>
</evidence>
<dbReference type="Proteomes" id="UP000228510">
    <property type="component" value="Unassembled WGS sequence"/>
</dbReference>
<dbReference type="InterPro" id="IPR042099">
    <property type="entry name" value="ANL_N_sf"/>
</dbReference>
<organism evidence="4 5">
    <name type="scientific">Candidatus Falkowbacteria bacterium CG10_big_fil_rev_8_21_14_0_10_44_15</name>
    <dbReference type="NCBI Taxonomy" id="1974569"/>
    <lineage>
        <taxon>Bacteria</taxon>
        <taxon>Candidatus Falkowiibacteriota</taxon>
    </lineage>
</organism>
<gene>
    <name evidence="4" type="ORF">COU01_04520</name>
</gene>
<accession>A0A2H0UYP5</accession>
<evidence type="ECO:0000256" key="2">
    <source>
        <dbReference type="ARBA" id="ARBA00022598"/>
    </source>
</evidence>
<dbReference type="InterPro" id="IPR000873">
    <property type="entry name" value="AMP-dep_synth/lig_dom"/>
</dbReference>
<feature type="domain" description="AMP-dependent synthetase/ligase" evidence="3">
    <location>
        <begin position="36"/>
        <end position="115"/>
    </location>
</feature>
<dbReference type="EMBL" id="PFAT01000058">
    <property type="protein sequence ID" value="PIR91938.1"/>
    <property type="molecule type" value="Genomic_DNA"/>
</dbReference>
<reference evidence="5" key="1">
    <citation type="submission" date="2017-09" db="EMBL/GenBank/DDBJ databases">
        <title>Depth-based differentiation of microbial function through sediment-hosted aquifers and enrichment of novel symbionts in the deep terrestrial subsurface.</title>
        <authorList>
            <person name="Probst A.J."/>
            <person name="Ladd B."/>
            <person name="Jarett J.K."/>
            <person name="Geller-Mcgrath D.E."/>
            <person name="Sieber C.M.K."/>
            <person name="Emerson J.B."/>
            <person name="Anantharaman K."/>
            <person name="Thomas B.C."/>
            <person name="Malmstrom R."/>
            <person name="Stieglmeier M."/>
            <person name="Klingl A."/>
            <person name="Woyke T."/>
            <person name="Ryan C.M."/>
            <person name="Banfield J.F."/>
        </authorList>
    </citation>
    <scope>NUCLEOTIDE SEQUENCE [LARGE SCALE GENOMIC DNA]</scope>
</reference>
<comment type="similarity">
    <text evidence="1">Belongs to the ATP-dependent AMP-binding enzyme family.</text>
</comment>
<dbReference type="PROSITE" id="PS00455">
    <property type="entry name" value="AMP_BINDING"/>
    <property type="match status" value="1"/>
</dbReference>
<dbReference type="Pfam" id="PF00501">
    <property type="entry name" value="AMP-binding"/>
    <property type="match status" value="2"/>
</dbReference>